<gene>
    <name evidence="2" type="ORF">EV677_1333</name>
</gene>
<organism evidence="2 3">
    <name type="scientific">Herminiimonas fonticola</name>
    <dbReference type="NCBI Taxonomy" id="303380"/>
    <lineage>
        <taxon>Bacteria</taxon>
        <taxon>Pseudomonadati</taxon>
        <taxon>Pseudomonadota</taxon>
        <taxon>Betaproteobacteria</taxon>
        <taxon>Burkholderiales</taxon>
        <taxon>Oxalobacteraceae</taxon>
        <taxon>Herminiimonas</taxon>
    </lineage>
</organism>
<keyword evidence="3" id="KW-1185">Reference proteome</keyword>
<dbReference type="RefSeq" id="WP_112991468.1">
    <property type="nucleotide sequence ID" value="NZ_PTLZ01000001.1"/>
</dbReference>
<dbReference type="EMBL" id="SNWF01000004">
    <property type="protein sequence ID" value="TDN94777.1"/>
    <property type="molecule type" value="Genomic_DNA"/>
</dbReference>
<proteinExistence type="predicted"/>
<name>A0A4R6GIT8_9BURK</name>
<feature type="domain" description="TIR" evidence="1">
    <location>
        <begin position="1"/>
        <end position="142"/>
    </location>
</feature>
<sequence length="321" mass="36607">MASVFFSYSHKDEDLRDQLEEHLSLMKTQGFIEIWHDRRIEAGREIDDEISVNLEKADVILLLISSSFTASNYCFGKEMNRAMERHEDKSARVIPVILKPCDWHSAPFGKLLAVPKDGKAVTSWANHDEAFADIAQQVRKVISSLQTVAEPAHARPLRGISESLPEIEFQAQPAQLRTSNLRLKKEFTEFDRDQYRQDTHEFMAEFFEASLQELEARNTGIQTRFQRVDGRCFTAAVYRDGKSQAACTVRMGGFSNREITYASGENVSAGTSNEMLHVENDNQSLYLKPLGMGMFGRADKEQLSQEGASEYFWAMFIERLQ</sequence>
<dbReference type="InterPro" id="IPR000157">
    <property type="entry name" value="TIR_dom"/>
</dbReference>
<evidence type="ECO:0000259" key="1">
    <source>
        <dbReference type="PROSITE" id="PS50104"/>
    </source>
</evidence>
<dbReference type="AlphaFoldDB" id="A0A4R6GIT8"/>
<reference evidence="2 3" key="1">
    <citation type="submission" date="2019-03" db="EMBL/GenBank/DDBJ databases">
        <title>Genomic Encyclopedia of Type Strains, Phase IV (KMG-IV): sequencing the most valuable type-strain genomes for metagenomic binning, comparative biology and taxonomic classification.</title>
        <authorList>
            <person name="Goeker M."/>
        </authorList>
    </citation>
    <scope>NUCLEOTIDE SEQUENCE [LARGE SCALE GENOMIC DNA]</scope>
    <source>
        <strain evidence="2 3">DSM 18555</strain>
    </source>
</reference>
<comment type="caution">
    <text evidence="2">The sequence shown here is derived from an EMBL/GenBank/DDBJ whole genome shotgun (WGS) entry which is preliminary data.</text>
</comment>
<dbReference type="InterPro" id="IPR035897">
    <property type="entry name" value="Toll_tir_struct_dom_sf"/>
</dbReference>
<dbReference type="PROSITE" id="PS50104">
    <property type="entry name" value="TIR"/>
    <property type="match status" value="1"/>
</dbReference>
<dbReference type="SMART" id="SM00255">
    <property type="entry name" value="TIR"/>
    <property type="match status" value="1"/>
</dbReference>
<dbReference type="SUPFAM" id="SSF52200">
    <property type="entry name" value="Toll/Interleukin receptor TIR domain"/>
    <property type="match status" value="1"/>
</dbReference>
<accession>A0A4R6GIT8</accession>
<dbReference type="Gene3D" id="3.40.50.10140">
    <property type="entry name" value="Toll/interleukin-1 receptor homology (TIR) domain"/>
    <property type="match status" value="1"/>
</dbReference>
<protein>
    <submittedName>
        <fullName evidence="2">TIR domain-containing protein</fullName>
    </submittedName>
</protein>
<dbReference type="Proteomes" id="UP000294737">
    <property type="component" value="Unassembled WGS sequence"/>
</dbReference>
<dbReference type="OrthoDB" id="1426235at2"/>
<evidence type="ECO:0000313" key="2">
    <source>
        <dbReference type="EMBL" id="TDN94777.1"/>
    </source>
</evidence>
<dbReference type="Pfam" id="PF13676">
    <property type="entry name" value="TIR_2"/>
    <property type="match status" value="1"/>
</dbReference>
<evidence type="ECO:0000313" key="3">
    <source>
        <dbReference type="Proteomes" id="UP000294737"/>
    </source>
</evidence>
<dbReference type="GO" id="GO:0007165">
    <property type="term" value="P:signal transduction"/>
    <property type="evidence" value="ECO:0007669"/>
    <property type="project" value="InterPro"/>
</dbReference>